<organism evidence="2 3">
    <name type="scientific">Lentinula lateritia</name>
    <dbReference type="NCBI Taxonomy" id="40482"/>
    <lineage>
        <taxon>Eukaryota</taxon>
        <taxon>Fungi</taxon>
        <taxon>Dikarya</taxon>
        <taxon>Basidiomycota</taxon>
        <taxon>Agaricomycotina</taxon>
        <taxon>Agaricomycetes</taxon>
        <taxon>Agaricomycetidae</taxon>
        <taxon>Agaricales</taxon>
        <taxon>Marasmiineae</taxon>
        <taxon>Omphalotaceae</taxon>
        <taxon>Lentinula</taxon>
    </lineage>
</organism>
<reference evidence="2" key="1">
    <citation type="submission" date="2022-08" db="EMBL/GenBank/DDBJ databases">
        <authorList>
            <consortium name="DOE Joint Genome Institute"/>
            <person name="Min B."/>
            <person name="Riley R."/>
            <person name="Sierra-Patev S."/>
            <person name="Naranjo-Ortiz M."/>
            <person name="Looney B."/>
            <person name="Konkel Z."/>
            <person name="Slot J.C."/>
            <person name="Sakamoto Y."/>
            <person name="Steenwyk J.L."/>
            <person name="Rokas A."/>
            <person name="Carro J."/>
            <person name="Camarero S."/>
            <person name="Ferreira P."/>
            <person name="Molpeceres G."/>
            <person name="Ruiz-Duenas F.J."/>
            <person name="Serrano A."/>
            <person name="Henrissat B."/>
            <person name="Drula E."/>
            <person name="Hughes K.W."/>
            <person name="Mata J.L."/>
            <person name="Ishikawa N.K."/>
            <person name="Vargas-Isla R."/>
            <person name="Ushijima S."/>
            <person name="Smith C.A."/>
            <person name="Ahrendt S."/>
            <person name="Andreopoulos W."/>
            <person name="He G."/>
            <person name="Labutti K."/>
            <person name="Lipzen A."/>
            <person name="Ng V."/>
            <person name="Sandor L."/>
            <person name="Barry K."/>
            <person name="Martinez A.T."/>
            <person name="Xiao Y."/>
            <person name="Gibbons J.G."/>
            <person name="Terashima K."/>
            <person name="Hibbett D.S."/>
            <person name="Grigoriev I.V."/>
        </authorList>
    </citation>
    <scope>NUCLEOTIDE SEQUENCE</scope>
    <source>
        <strain evidence="2">Sp2 HRB7682 ss15</strain>
    </source>
</reference>
<dbReference type="Proteomes" id="UP001150238">
    <property type="component" value="Unassembled WGS sequence"/>
</dbReference>
<proteinExistence type="predicted"/>
<comment type="caution">
    <text evidence="2">The sequence shown here is derived from an EMBL/GenBank/DDBJ whole genome shotgun (WGS) entry which is preliminary data.</text>
</comment>
<evidence type="ECO:0000313" key="3">
    <source>
        <dbReference type="Proteomes" id="UP001150238"/>
    </source>
</evidence>
<evidence type="ECO:0000313" key="2">
    <source>
        <dbReference type="EMBL" id="KAJ4475373.1"/>
    </source>
</evidence>
<keyword evidence="1" id="KW-0732">Signal</keyword>
<name>A0A9W9A666_9AGAR</name>
<accession>A0A9W9A666</accession>
<evidence type="ECO:0008006" key="4">
    <source>
        <dbReference type="Google" id="ProtNLM"/>
    </source>
</evidence>
<dbReference type="AlphaFoldDB" id="A0A9W9A666"/>
<evidence type="ECO:0000256" key="1">
    <source>
        <dbReference type="SAM" id="SignalP"/>
    </source>
</evidence>
<gene>
    <name evidence="2" type="ORF">C8J55DRAFT_607121</name>
</gene>
<protein>
    <recommendedName>
        <fullName evidence="4">Protein kinase domain-containing protein</fullName>
    </recommendedName>
</protein>
<feature type="chain" id="PRO_5041000729" description="Protein kinase domain-containing protein" evidence="1">
    <location>
        <begin position="23"/>
        <end position="316"/>
    </location>
</feature>
<sequence>MQNLRYILKLILISSLSIGVRSAPYGAKDIGISVNPCSSSSGSEIPPVDSIYQRDLPSDQLPPHRRRVERTFKELVNDKTLVHFMTPTVLNDEADKNVFDKTLEGITFGEEIKRGLNNDGIWEFNVTSEEPQPHWLQERPKHNLKLLAKFSKEKGPPDLPFAEVKALRMMGLLVAAGKIPYPRSDGTPLLHPAIIMEKKEGVSLEDTDLFKRAFKERGPMMNHVLELMCRRVAQDAFEKKVFHLDNTPTNSLIPVDQVPKKPKDFSESVKAVEIIDYGNAYMVMKKTSYDELYNACMGELVASKFRGSRSGGRVLF</sequence>
<reference evidence="2" key="2">
    <citation type="journal article" date="2023" name="Proc. Natl. Acad. Sci. U.S.A.">
        <title>A global phylogenomic analysis of the shiitake genus Lentinula.</title>
        <authorList>
            <person name="Sierra-Patev S."/>
            <person name="Min B."/>
            <person name="Naranjo-Ortiz M."/>
            <person name="Looney B."/>
            <person name="Konkel Z."/>
            <person name="Slot J.C."/>
            <person name="Sakamoto Y."/>
            <person name="Steenwyk J.L."/>
            <person name="Rokas A."/>
            <person name="Carro J."/>
            <person name="Camarero S."/>
            <person name="Ferreira P."/>
            <person name="Molpeceres G."/>
            <person name="Ruiz-Duenas F.J."/>
            <person name="Serrano A."/>
            <person name="Henrissat B."/>
            <person name="Drula E."/>
            <person name="Hughes K.W."/>
            <person name="Mata J.L."/>
            <person name="Ishikawa N.K."/>
            <person name="Vargas-Isla R."/>
            <person name="Ushijima S."/>
            <person name="Smith C.A."/>
            <person name="Donoghue J."/>
            <person name="Ahrendt S."/>
            <person name="Andreopoulos W."/>
            <person name="He G."/>
            <person name="LaButti K."/>
            <person name="Lipzen A."/>
            <person name="Ng V."/>
            <person name="Riley R."/>
            <person name="Sandor L."/>
            <person name="Barry K."/>
            <person name="Martinez A.T."/>
            <person name="Xiao Y."/>
            <person name="Gibbons J.G."/>
            <person name="Terashima K."/>
            <person name="Grigoriev I.V."/>
            <person name="Hibbett D."/>
        </authorList>
    </citation>
    <scope>NUCLEOTIDE SEQUENCE</scope>
    <source>
        <strain evidence="2">Sp2 HRB7682 ss15</strain>
    </source>
</reference>
<dbReference type="EMBL" id="JANVFS010000022">
    <property type="protein sequence ID" value="KAJ4475373.1"/>
    <property type="molecule type" value="Genomic_DNA"/>
</dbReference>
<feature type="signal peptide" evidence="1">
    <location>
        <begin position="1"/>
        <end position="22"/>
    </location>
</feature>